<evidence type="ECO:0000259" key="4">
    <source>
        <dbReference type="PROSITE" id="PS50109"/>
    </source>
</evidence>
<keyword evidence="2" id="KW-0902">Two-component regulatory system</keyword>
<dbReference type="RefSeq" id="WP_303887494.1">
    <property type="nucleotide sequence ID" value="NZ_JAGZCC010000041.1"/>
</dbReference>
<sequence length="408" mass="47677">MIINFLESLIASYFFTNYFDLKINKYVYFIINFVFISSEINIFSYFYDFSVILPLLVVLTATVIAKIYTKNIFWEILFITFFDELIVGWSIILSLFLEDYVGAQIRTIIAKFLYFIIIYFTIKTYKNMKLKINALYWKLLAVVIVVFYFAYTILVQFYLGMELNRVLIFITLLSLGLSVIGIAVIVYYISKLEQENQETQFSLQKLKMEQSNYVQLNEVAKEIKIIRHDLKHDYLLIGSYLDNKNYAKINEIVKLRVKDLHDKVNTINSANELINTIINYKLMIAASKNIEVNCNLNVSNKIYMKDYHLNELLSNLIDNAIENCSKNNRKISIIINEDVFLYIEVINSIDVSVLNSNPNLLTNKKGDIHGHGIKSVKRIVNEYNGNIKFFENALEFHVSIIIPLNYPH</sequence>
<feature type="transmembrane region" description="Helical" evidence="3">
    <location>
        <begin position="76"/>
        <end position="97"/>
    </location>
</feature>
<dbReference type="Pfam" id="PF14501">
    <property type="entry name" value="HATPase_c_5"/>
    <property type="match status" value="1"/>
</dbReference>
<feature type="transmembrane region" description="Helical" evidence="3">
    <location>
        <begin position="103"/>
        <end position="122"/>
    </location>
</feature>
<comment type="caution">
    <text evidence="5">The sequence shown here is derived from an EMBL/GenBank/DDBJ whole genome shotgun (WGS) entry which is preliminary data.</text>
</comment>
<reference evidence="5" key="1">
    <citation type="submission" date="2021-02" db="EMBL/GenBank/DDBJ databases">
        <title>Infant gut strain persistence is associated with maternal origin, phylogeny, and functional potential including surface adhesion and iron acquisition.</title>
        <authorList>
            <person name="Lou Y.C."/>
        </authorList>
    </citation>
    <scope>NUCLEOTIDE SEQUENCE</scope>
    <source>
        <strain evidence="5">L3_108_000G1_dasL3_108_000G1_metabat.metabat.11</strain>
    </source>
</reference>
<dbReference type="SUPFAM" id="SSF55874">
    <property type="entry name" value="ATPase domain of HSP90 chaperone/DNA topoisomerase II/histidine kinase"/>
    <property type="match status" value="1"/>
</dbReference>
<keyword evidence="3" id="KW-0812">Transmembrane</keyword>
<protein>
    <submittedName>
        <fullName evidence="5">GHKL domain-containing protein</fullName>
    </submittedName>
</protein>
<dbReference type="PROSITE" id="PS50109">
    <property type="entry name" value="HIS_KIN"/>
    <property type="match status" value="1"/>
</dbReference>
<dbReference type="AlphaFoldDB" id="A0A943ELJ5"/>
<dbReference type="GO" id="GO:0016301">
    <property type="term" value="F:kinase activity"/>
    <property type="evidence" value="ECO:0007669"/>
    <property type="project" value="UniProtKB-KW"/>
</dbReference>
<gene>
    <name evidence="5" type="ORF">KHX14_07335</name>
</gene>
<feature type="transmembrane region" description="Helical" evidence="3">
    <location>
        <begin position="166"/>
        <end position="189"/>
    </location>
</feature>
<dbReference type="CDD" id="cd16935">
    <property type="entry name" value="HATPase_AgrC-ComD-like"/>
    <property type="match status" value="1"/>
</dbReference>
<dbReference type="EMBL" id="JAGZCC010000041">
    <property type="protein sequence ID" value="MBS5588616.1"/>
    <property type="molecule type" value="Genomic_DNA"/>
</dbReference>
<organism evidence="5 6">
    <name type="scientific">Thomasclavelia spiroformis</name>
    <dbReference type="NCBI Taxonomy" id="29348"/>
    <lineage>
        <taxon>Bacteria</taxon>
        <taxon>Bacillati</taxon>
        <taxon>Bacillota</taxon>
        <taxon>Erysipelotrichia</taxon>
        <taxon>Erysipelotrichales</taxon>
        <taxon>Coprobacillaceae</taxon>
        <taxon>Thomasclavelia</taxon>
    </lineage>
</organism>
<feature type="transmembrane region" description="Helical" evidence="3">
    <location>
        <begin position="134"/>
        <end position="154"/>
    </location>
</feature>
<dbReference type="InterPro" id="IPR005467">
    <property type="entry name" value="His_kinase_dom"/>
</dbReference>
<dbReference type="InterPro" id="IPR032834">
    <property type="entry name" value="NatK-like_C"/>
</dbReference>
<accession>A0A943ELJ5</accession>
<evidence type="ECO:0000256" key="2">
    <source>
        <dbReference type="ARBA" id="ARBA00023012"/>
    </source>
</evidence>
<proteinExistence type="predicted"/>
<evidence type="ECO:0000313" key="6">
    <source>
        <dbReference type="Proteomes" id="UP000751224"/>
    </source>
</evidence>
<keyword evidence="1" id="KW-0418">Kinase</keyword>
<name>A0A943ELJ5_9FIRM</name>
<dbReference type="InterPro" id="IPR036890">
    <property type="entry name" value="HATPase_C_sf"/>
</dbReference>
<evidence type="ECO:0000256" key="3">
    <source>
        <dbReference type="SAM" id="Phobius"/>
    </source>
</evidence>
<keyword evidence="3" id="KW-1133">Transmembrane helix</keyword>
<feature type="domain" description="Histidine kinase" evidence="4">
    <location>
        <begin position="225"/>
        <end position="406"/>
    </location>
</feature>
<dbReference type="GO" id="GO:0000160">
    <property type="term" value="P:phosphorelay signal transduction system"/>
    <property type="evidence" value="ECO:0007669"/>
    <property type="project" value="UniProtKB-KW"/>
</dbReference>
<dbReference type="Gene3D" id="3.30.565.10">
    <property type="entry name" value="Histidine kinase-like ATPase, C-terminal domain"/>
    <property type="match status" value="1"/>
</dbReference>
<keyword evidence="1" id="KW-0808">Transferase</keyword>
<dbReference type="Proteomes" id="UP000751224">
    <property type="component" value="Unassembled WGS sequence"/>
</dbReference>
<keyword evidence="3" id="KW-0472">Membrane</keyword>
<evidence type="ECO:0000313" key="5">
    <source>
        <dbReference type="EMBL" id="MBS5588616.1"/>
    </source>
</evidence>
<evidence type="ECO:0000256" key="1">
    <source>
        <dbReference type="ARBA" id="ARBA00022777"/>
    </source>
</evidence>
<feature type="transmembrane region" description="Helical" evidence="3">
    <location>
        <begin position="52"/>
        <end position="69"/>
    </location>
</feature>